<dbReference type="Pfam" id="PF12838">
    <property type="entry name" value="Fer4_7"/>
    <property type="match status" value="1"/>
</dbReference>
<dbReference type="SUPFAM" id="SSF54862">
    <property type="entry name" value="4Fe-4S ferredoxins"/>
    <property type="match status" value="1"/>
</dbReference>
<feature type="non-terminal residue" evidence="2">
    <location>
        <position position="1"/>
    </location>
</feature>
<accession>G5H4Z1</accession>
<dbReference type="eggNOG" id="COG1035">
    <property type="taxonomic scope" value="Bacteria"/>
</dbReference>
<reference evidence="2 3" key="1">
    <citation type="submission" date="2011-08" db="EMBL/GenBank/DDBJ databases">
        <title>The Genome Sequence of Alistipes indistinctus YIT 12060.</title>
        <authorList>
            <consortium name="The Broad Institute Genome Sequencing Platform"/>
            <person name="Earl A."/>
            <person name="Ward D."/>
            <person name="Feldgarden M."/>
            <person name="Gevers D."/>
            <person name="Morotomi M."/>
            <person name="Young S.K."/>
            <person name="Zeng Q."/>
            <person name="Gargeya S."/>
            <person name="Fitzgerald M."/>
            <person name="Haas B."/>
            <person name="Abouelleil A."/>
            <person name="Alvarado L."/>
            <person name="Arachchi H.M."/>
            <person name="Berlin A."/>
            <person name="Brown A."/>
            <person name="Chapman S.B."/>
            <person name="Chen Z."/>
            <person name="Dunbar C."/>
            <person name="Freedman E."/>
            <person name="Gearin G."/>
            <person name="Gellesch M."/>
            <person name="Goldberg J."/>
            <person name="Griggs A."/>
            <person name="Gujja S."/>
            <person name="Heiman D."/>
            <person name="Howarth C."/>
            <person name="Larson L."/>
            <person name="Lui A."/>
            <person name="MacDonald P.J.P."/>
            <person name="Montmayeur A."/>
            <person name="Murphy C."/>
            <person name="Neiman D."/>
            <person name="Pearson M."/>
            <person name="Priest M."/>
            <person name="Roberts A."/>
            <person name="Saif S."/>
            <person name="Shea T."/>
            <person name="Shenoy N."/>
            <person name="Sisk P."/>
            <person name="Stolte C."/>
            <person name="Sykes S."/>
            <person name="Wortman J."/>
            <person name="Nusbaum C."/>
            <person name="Birren B."/>
        </authorList>
    </citation>
    <scope>NUCLEOTIDE SEQUENCE [LARGE SCALE GENOMIC DNA]</scope>
    <source>
        <strain evidence="2 3">YIT 12060</strain>
    </source>
</reference>
<evidence type="ECO:0000313" key="3">
    <source>
        <dbReference type="Proteomes" id="UP000006008"/>
    </source>
</evidence>
<feature type="domain" description="4Fe-4S ferredoxin-type" evidence="1">
    <location>
        <begin position="10"/>
        <end position="39"/>
    </location>
</feature>
<dbReference type="InterPro" id="IPR052977">
    <property type="entry name" value="Polyferredoxin-like_ET"/>
</dbReference>
<proteinExistence type="predicted"/>
<gene>
    <name evidence="2" type="ORF">HMPREF9450_00001</name>
</gene>
<organism evidence="2 3">
    <name type="scientific">Alistipes indistinctus YIT 12060</name>
    <dbReference type="NCBI Taxonomy" id="742725"/>
    <lineage>
        <taxon>Bacteria</taxon>
        <taxon>Pseudomonadati</taxon>
        <taxon>Bacteroidota</taxon>
        <taxon>Bacteroidia</taxon>
        <taxon>Bacteroidales</taxon>
        <taxon>Rikenellaceae</taxon>
        <taxon>Alistipes</taxon>
    </lineage>
</organism>
<dbReference type="PATRIC" id="fig|742725.3.peg.1"/>
<dbReference type="HOGENOM" id="CLU_913661_0_0_10"/>
<feature type="domain" description="4Fe-4S ferredoxin-type" evidence="1">
    <location>
        <begin position="44"/>
        <end position="73"/>
    </location>
</feature>
<dbReference type="Gene3D" id="3.30.70.20">
    <property type="match status" value="1"/>
</dbReference>
<dbReference type="STRING" id="742725.HMPREF9450_00001"/>
<dbReference type="PANTHER" id="PTHR43193">
    <property type="match status" value="1"/>
</dbReference>
<dbReference type="InterPro" id="IPR017896">
    <property type="entry name" value="4Fe4S_Fe-S-bd"/>
</dbReference>
<dbReference type="PANTHER" id="PTHR43193:SF2">
    <property type="entry name" value="POLYFERREDOXIN PROTEIN FWDF"/>
    <property type="match status" value="1"/>
</dbReference>
<keyword evidence="3" id="KW-1185">Reference proteome</keyword>
<dbReference type="Proteomes" id="UP000006008">
    <property type="component" value="Unassembled WGS sequence"/>
</dbReference>
<sequence length="304" mass="33433">DPSQMQNVNNVTLIRKEACCGCSACASCCPVGAIGMRADFEGYLYPQIDPERCTNCGLCLRTCRSLPFYTAPQTVYACRSRDTGLRARSSSGGAFTALARQVIARGGYVCGAGYVDGCGEVRHLLARDETALDNLRRSKFVQSTKYDIYKTIKTLLDQGAEVLFTGTPCEASGLRQYLRREYAGLTTCDLICGCVSSPKVYLRYIEYLSEKYDGTVIAVNFKDKREGWRAKSIAIAFDNGKEYYNSILDDDYVVSFTVGTIFVRLAFTANTVVCAESPTLRSAISGLSRNTIRFLTTIRGPRGS</sequence>
<protein>
    <recommendedName>
        <fullName evidence="1">4Fe-4S ferredoxin-type domain-containing protein</fullName>
    </recommendedName>
</protein>
<evidence type="ECO:0000259" key="1">
    <source>
        <dbReference type="PROSITE" id="PS51379"/>
    </source>
</evidence>
<dbReference type="EMBL" id="ADLD01000001">
    <property type="protein sequence ID" value="EHB93532.1"/>
    <property type="molecule type" value="Genomic_DNA"/>
</dbReference>
<dbReference type="PROSITE" id="PS51379">
    <property type="entry name" value="4FE4S_FER_2"/>
    <property type="match status" value="2"/>
</dbReference>
<evidence type="ECO:0000313" key="2">
    <source>
        <dbReference type="EMBL" id="EHB93532.1"/>
    </source>
</evidence>
<dbReference type="AlphaFoldDB" id="G5H4Z1"/>
<comment type="caution">
    <text evidence="2">The sequence shown here is derived from an EMBL/GenBank/DDBJ whole genome shotgun (WGS) entry which is preliminary data.</text>
</comment>
<name>G5H4Z1_9BACT</name>